<evidence type="ECO:0000313" key="2">
    <source>
        <dbReference type="EMBL" id="CAD78249.1"/>
    </source>
</evidence>
<dbReference type="HOGENOM" id="CLU_3011293_0_0_0"/>
<feature type="region of interest" description="Disordered" evidence="1">
    <location>
        <begin position="28"/>
        <end position="56"/>
    </location>
</feature>
<dbReference type="EnsemblBacteria" id="CAD78249">
    <property type="protein sequence ID" value="CAD78249"/>
    <property type="gene ID" value="RB5036"/>
</dbReference>
<protein>
    <submittedName>
        <fullName evidence="2">Uncharacterized protein</fullName>
    </submittedName>
</protein>
<dbReference type="Proteomes" id="UP000001025">
    <property type="component" value="Chromosome"/>
</dbReference>
<accession>Q7UGT0</accession>
<organism evidence="2 3">
    <name type="scientific">Rhodopirellula baltica (strain DSM 10527 / NCIMB 13988 / SH1)</name>
    <dbReference type="NCBI Taxonomy" id="243090"/>
    <lineage>
        <taxon>Bacteria</taxon>
        <taxon>Pseudomonadati</taxon>
        <taxon>Planctomycetota</taxon>
        <taxon>Planctomycetia</taxon>
        <taxon>Pirellulales</taxon>
        <taxon>Pirellulaceae</taxon>
        <taxon>Rhodopirellula</taxon>
    </lineage>
</organism>
<dbReference type="AlphaFoldDB" id="Q7UGT0"/>
<dbReference type="InParanoid" id="Q7UGT0"/>
<evidence type="ECO:0000256" key="1">
    <source>
        <dbReference type="SAM" id="MobiDB-lite"/>
    </source>
</evidence>
<gene>
    <name evidence="2" type="ordered locus">RB5036</name>
</gene>
<dbReference type="STRING" id="243090.RB5036"/>
<name>Q7UGT0_RHOBA</name>
<keyword evidence="3" id="KW-1185">Reference proteome</keyword>
<feature type="compositionally biased region" description="Low complexity" evidence="1">
    <location>
        <begin position="44"/>
        <end position="56"/>
    </location>
</feature>
<dbReference type="KEGG" id="rba:RB5036"/>
<proteinExistence type="predicted"/>
<dbReference type="EMBL" id="BX294141">
    <property type="protein sequence ID" value="CAD78249.1"/>
    <property type="molecule type" value="Genomic_DNA"/>
</dbReference>
<reference evidence="2 3" key="1">
    <citation type="journal article" date="2003" name="Proc. Natl. Acad. Sci. U.S.A.">
        <title>Complete genome sequence of the marine planctomycete Pirellula sp. strain 1.</title>
        <authorList>
            <person name="Gloeckner F.O."/>
            <person name="Kube M."/>
            <person name="Bauer M."/>
            <person name="Teeling H."/>
            <person name="Lombardot T."/>
            <person name="Ludwig W."/>
            <person name="Gade D."/>
            <person name="Beck A."/>
            <person name="Borzym K."/>
            <person name="Heitmann K."/>
            <person name="Rabus R."/>
            <person name="Schlesner H."/>
            <person name="Amann R."/>
            <person name="Reinhardt R."/>
        </authorList>
    </citation>
    <scope>NUCLEOTIDE SEQUENCE [LARGE SCALE GENOMIC DNA]</scope>
    <source>
        <strain evidence="3">DSM 10527 / NCIMB 13988 / SH1</strain>
    </source>
</reference>
<sequence>MDSVWHILSECLVPELLRAILSAKVPPRRTTGSTRMVARPERSAPAAADAGPTDGF</sequence>
<evidence type="ECO:0000313" key="3">
    <source>
        <dbReference type="Proteomes" id="UP000001025"/>
    </source>
</evidence>